<keyword evidence="6" id="KW-1185">Reference proteome</keyword>
<dbReference type="PANTHER" id="PTHR37299:SF1">
    <property type="entry name" value="STAGE 0 SPORULATION PROTEIN A HOMOLOG"/>
    <property type="match status" value="1"/>
</dbReference>
<evidence type="ECO:0000313" key="5">
    <source>
        <dbReference type="EMBL" id="MBM7124223.1"/>
    </source>
</evidence>
<dbReference type="SMART" id="SM00850">
    <property type="entry name" value="LytTR"/>
    <property type="match status" value="1"/>
</dbReference>
<comment type="caution">
    <text evidence="5">The sequence shown here is derived from an EMBL/GenBank/DDBJ whole genome shotgun (WGS) entry which is preliminary data.</text>
</comment>
<dbReference type="PROSITE" id="PS50930">
    <property type="entry name" value="HTH_LYTTR"/>
    <property type="match status" value="1"/>
</dbReference>
<evidence type="ECO:0000313" key="6">
    <source>
        <dbReference type="Proteomes" id="UP001430149"/>
    </source>
</evidence>
<dbReference type="Pfam" id="PF04397">
    <property type="entry name" value="LytTR"/>
    <property type="match status" value="1"/>
</dbReference>
<dbReference type="InterPro" id="IPR007492">
    <property type="entry name" value="LytTR_DNA-bd_dom"/>
</dbReference>
<keyword evidence="2" id="KW-0597">Phosphoprotein</keyword>
<dbReference type="PANTHER" id="PTHR37299">
    <property type="entry name" value="TRANSCRIPTIONAL REGULATOR-RELATED"/>
    <property type="match status" value="1"/>
</dbReference>
<dbReference type="SMART" id="SM00448">
    <property type="entry name" value="REC"/>
    <property type="match status" value="1"/>
</dbReference>
<dbReference type="Proteomes" id="UP001430149">
    <property type="component" value="Unassembled WGS sequence"/>
</dbReference>
<evidence type="ECO:0000259" key="4">
    <source>
        <dbReference type="PROSITE" id="PS50930"/>
    </source>
</evidence>
<dbReference type="SUPFAM" id="SSF52172">
    <property type="entry name" value="CheY-like"/>
    <property type="match status" value="1"/>
</dbReference>
<evidence type="ECO:0000259" key="3">
    <source>
        <dbReference type="PROSITE" id="PS50110"/>
    </source>
</evidence>
<sequence length="255" mass="29047">MRTLDQPMRVLVVDDEPLARRGVIRRLAEHPDVIVVGEAEDSETARMQLTQLAPDLVFMDIEMPGISGLDVLRDVARDDRPLIVFLTAYEQFALGAFEVSALDYLLKPVDDLRFDEALSRSRQMLAQRRLARNLTQAPPENKAPFPDRFMVREGNRSVFVSAGEIEWVEAMGDYAGLHVKGKAYLLRETVHNLLEKLDPSRFVRIHRSTIVRVDLIADIKTLTNKDSLLRLLDGTPLRVSRSYSEALRDVLRSQR</sequence>
<accession>A0ABS2K1N4</accession>
<dbReference type="Pfam" id="PF00072">
    <property type="entry name" value="Response_reg"/>
    <property type="match status" value="1"/>
</dbReference>
<gene>
    <name evidence="5" type="ORF">ISP19_02420</name>
</gene>
<dbReference type="Gene3D" id="2.40.50.1020">
    <property type="entry name" value="LytTr DNA-binding domain"/>
    <property type="match status" value="1"/>
</dbReference>
<dbReference type="PROSITE" id="PS50110">
    <property type="entry name" value="RESPONSE_REGULATORY"/>
    <property type="match status" value="1"/>
</dbReference>
<organism evidence="5 6">
    <name type="scientific">Dyella flava</name>
    <dbReference type="NCBI Taxonomy" id="1920170"/>
    <lineage>
        <taxon>Bacteria</taxon>
        <taxon>Pseudomonadati</taxon>
        <taxon>Pseudomonadota</taxon>
        <taxon>Gammaproteobacteria</taxon>
        <taxon>Lysobacterales</taxon>
        <taxon>Rhodanobacteraceae</taxon>
        <taxon>Dyella</taxon>
    </lineage>
</organism>
<evidence type="ECO:0000256" key="1">
    <source>
        <dbReference type="ARBA" id="ARBA00023012"/>
    </source>
</evidence>
<name>A0ABS2K1N4_9GAMM</name>
<protein>
    <submittedName>
        <fullName evidence="5">Response regulator transcription factor</fullName>
    </submittedName>
</protein>
<feature type="domain" description="HTH LytTR-type" evidence="4">
    <location>
        <begin position="149"/>
        <end position="253"/>
    </location>
</feature>
<dbReference type="InterPro" id="IPR011006">
    <property type="entry name" value="CheY-like_superfamily"/>
</dbReference>
<proteinExistence type="predicted"/>
<feature type="modified residue" description="4-aspartylphosphate" evidence="2">
    <location>
        <position position="60"/>
    </location>
</feature>
<dbReference type="EMBL" id="JADIKE010000025">
    <property type="protein sequence ID" value="MBM7124223.1"/>
    <property type="molecule type" value="Genomic_DNA"/>
</dbReference>
<dbReference type="InterPro" id="IPR001789">
    <property type="entry name" value="Sig_transdc_resp-reg_receiver"/>
</dbReference>
<dbReference type="Gene3D" id="3.40.50.2300">
    <property type="match status" value="1"/>
</dbReference>
<keyword evidence="1" id="KW-0902">Two-component regulatory system</keyword>
<feature type="domain" description="Response regulatory" evidence="3">
    <location>
        <begin position="9"/>
        <end position="122"/>
    </location>
</feature>
<reference evidence="5" key="1">
    <citation type="submission" date="2020-10" db="EMBL/GenBank/DDBJ databases">
        <title>Phylogeny of dyella-like bacteria.</title>
        <authorList>
            <person name="Fu J."/>
        </authorList>
    </citation>
    <scope>NUCLEOTIDE SEQUENCE</scope>
    <source>
        <strain evidence="5">DHOC52</strain>
    </source>
</reference>
<dbReference type="InterPro" id="IPR046947">
    <property type="entry name" value="LytR-like"/>
</dbReference>
<evidence type="ECO:0000256" key="2">
    <source>
        <dbReference type="PROSITE-ProRule" id="PRU00169"/>
    </source>
</evidence>